<comment type="caution">
    <text evidence="1">The sequence shown here is derived from an EMBL/GenBank/DDBJ whole genome shotgun (WGS) entry which is preliminary data.</text>
</comment>
<accession>A0A7J7CEM3</accession>
<proteinExistence type="predicted"/>
<name>A0A7J7CEM3_TRIWF</name>
<dbReference type="InParanoid" id="A0A7J7CEM3"/>
<keyword evidence="2" id="KW-1185">Reference proteome</keyword>
<gene>
    <name evidence="1" type="ORF">HS088_TW17G00079</name>
</gene>
<sequence>MSEIYSFKSGGKTEKWRPRSGFCVAIAGKGFCVVAADQPIRDQIDDSIIYDILADKCVLASSLKPADWRELKVWINLKKTVYEEFGKELSSHLMCIVMYKELFVKDFYREASFNVLVASMMKEMVASSFMILMSPARGLNMPHKVMVPYKS</sequence>
<evidence type="ECO:0000313" key="1">
    <source>
        <dbReference type="EMBL" id="KAF5732552.1"/>
    </source>
</evidence>
<dbReference type="Proteomes" id="UP000593562">
    <property type="component" value="Unassembled WGS sequence"/>
</dbReference>
<reference evidence="1 2" key="1">
    <citation type="journal article" date="2020" name="Nat. Commun.">
        <title>Genome of Tripterygium wilfordii and identification of cytochrome P450 involved in triptolide biosynthesis.</title>
        <authorList>
            <person name="Tu L."/>
            <person name="Su P."/>
            <person name="Zhang Z."/>
            <person name="Gao L."/>
            <person name="Wang J."/>
            <person name="Hu T."/>
            <person name="Zhou J."/>
            <person name="Zhang Y."/>
            <person name="Zhao Y."/>
            <person name="Liu Y."/>
            <person name="Song Y."/>
            <person name="Tong Y."/>
            <person name="Lu Y."/>
            <person name="Yang J."/>
            <person name="Xu C."/>
            <person name="Jia M."/>
            <person name="Peters R.J."/>
            <person name="Huang L."/>
            <person name="Gao W."/>
        </authorList>
    </citation>
    <scope>NUCLEOTIDE SEQUENCE [LARGE SCALE GENOMIC DNA]</scope>
    <source>
        <strain evidence="2">cv. XIE 37</strain>
        <tissue evidence="1">Leaf</tissue>
    </source>
</reference>
<dbReference type="EMBL" id="JAAARO010000017">
    <property type="protein sequence ID" value="KAF5732552.1"/>
    <property type="molecule type" value="Genomic_DNA"/>
</dbReference>
<organism evidence="1 2">
    <name type="scientific">Tripterygium wilfordii</name>
    <name type="common">Thunder God vine</name>
    <dbReference type="NCBI Taxonomy" id="458696"/>
    <lineage>
        <taxon>Eukaryota</taxon>
        <taxon>Viridiplantae</taxon>
        <taxon>Streptophyta</taxon>
        <taxon>Embryophyta</taxon>
        <taxon>Tracheophyta</taxon>
        <taxon>Spermatophyta</taxon>
        <taxon>Magnoliopsida</taxon>
        <taxon>eudicotyledons</taxon>
        <taxon>Gunneridae</taxon>
        <taxon>Pentapetalae</taxon>
        <taxon>rosids</taxon>
        <taxon>fabids</taxon>
        <taxon>Celastrales</taxon>
        <taxon>Celastraceae</taxon>
        <taxon>Tripterygium</taxon>
    </lineage>
</organism>
<protein>
    <submittedName>
        <fullName evidence="1">Uncharacterized protein</fullName>
    </submittedName>
</protein>
<dbReference type="AlphaFoldDB" id="A0A7J7CEM3"/>
<evidence type="ECO:0000313" key="2">
    <source>
        <dbReference type="Proteomes" id="UP000593562"/>
    </source>
</evidence>